<dbReference type="RefSeq" id="WP_209627477.1">
    <property type="nucleotide sequence ID" value="NZ_PRDG01000002.1"/>
</dbReference>
<evidence type="ECO:0000313" key="2">
    <source>
        <dbReference type="Proteomes" id="UP001519296"/>
    </source>
</evidence>
<keyword evidence="2" id="KW-1185">Reference proteome</keyword>
<evidence type="ECO:0000313" key="1">
    <source>
        <dbReference type="EMBL" id="MBP2623013.1"/>
    </source>
</evidence>
<name>A0ABS5B3I3_9STRE</name>
<accession>A0ABS5B3I3</accession>
<organism evidence="1 2">
    <name type="scientific">Streptococcus oricebi</name>
    <dbReference type="NCBI Taxonomy" id="1547447"/>
    <lineage>
        <taxon>Bacteria</taxon>
        <taxon>Bacillati</taxon>
        <taxon>Bacillota</taxon>
        <taxon>Bacilli</taxon>
        <taxon>Lactobacillales</taxon>
        <taxon>Streptococcaceae</taxon>
        <taxon>Streptococcus</taxon>
    </lineage>
</organism>
<proteinExistence type="predicted"/>
<dbReference type="Proteomes" id="UP001519296">
    <property type="component" value="Unassembled WGS sequence"/>
</dbReference>
<evidence type="ECO:0008006" key="3">
    <source>
        <dbReference type="Google" id="ProtNLM"/>
    </source>
</evidence>
<gene>
    <name evidence="1" type="ORF">C4K46_03560</name>
</gene>
<comment type="caution">
    <text evidence="1">The sequence shown here is derived from an EMBL/GenBank/DDBJ whole genome shotgun (WGS) entry which is preliminary data.</text>
</comment>
<reference evidence="1 2" key="1">
    <citation type="submission" date="2018-02" db="EMBL/GenBank/DDBJ databases">
        <title>Draft genome sequence of Streptococcus oricebi CCUG 70868T type strain.</title>
        <authorList>
            <person name="Mendez V."/>
            <person name="Salva-Serra F."/>
            <person name="Jaen-Luchoro D."/>
            <person name="Gonzales-Siles L."/>
            <person name="Karlsson R."/>
            <person name="Engstrom-Jakobsson H."/>
            <person name="Busquets A."/>
            <person name="Gomila M."/>
            <person name="Pineiro-Iglesias B."/>
            <person name="Bennasar-Figueras A."/>
            <person name="Seeger M."/>
            <person name="Moore E."/>
        </authorList>
    </citation>
    <scope>NUCLEOTIDE SEQUENCE [LARGE SCALE GENOMIC DNA]</scope>
    <source>
        <strain evidence="1 2">CCUG 70868</strain>
    </source>
</reference>
<protein>
    <recommendedName>
        <fullName evidence="3">Response regulator</fullName>
    </recommendedName>
</protein>
<dbReference type="EMBL" id="PRDG01000002">
    <property type="protein sequence ID" value="MBP2623013.1"/>
    <property type="molecule type" value="Genomic_DNA"/>
</dbReference>
<sequence>MNVRKIYFIDDEDEARYAASYTKLRKKFEDAQYCVEFFSIINKESEEIFLKELASNKICGIILDFDLKQSNIYADANALWKKIKSHNSLFPMCIYTSHKQDVSQLKGCEKIFSKGNESEIEEMLKYMKEQIELGLAIIKQRTDVNNILKSDQTFSVEVLENERRIEDQFSIVASRELPDEVSKELNELIKKAYEIIDNYSEG</sequence>